<evidence type="ECO:0000313" key="2">
    <source>
        <dbReference type="EMBL" id="EEC94930.1"/>
    </source>
</evidence>
<gene>
    <name evidence="2" type="ORF">PRABACTJOHN_03665</name>
</gene>
<sequence length="483" mass="55538">MREGELTYDDFLQRLNIQEVLIDAGYHLNRRDGLRYPSYVRIDSDGRRIRGDKFIVTQQGKCCFQAQQQRVYNIISFIKEHPHFFSEYRVGMSLDRLVNLVCNRLLNHPIEDRTTRIIQPKRDIPPFDITNYDLHKFNPQDRATQKKFYPYFKNRGIDLYTQYAFHRDFYLATKHREDGAAYTNLSFPLTLPKGDGTIVGFEERGRAKMDGSGSYKGKAEGSNSSEGLWIASPARTSLPEAKHIYWFESAYDAMAYYQLHQRENKDLRKAVFVSTGGAAGQQQFKSVIEAAPHATHHLCFDRDRAGQVYAINFALTHAGKVFTSKLSKNNMLVIRLINENLQCEMNLEPFDFQLITATLGINPVKEPINKKEVVHDDLGIGDGYLQEMKMTCIDEYEAACAEGASGEELERMRENLSAIEDVIRGYSVSGSTLQKCILYEPAADGYKDWNEQLLAKIKLQESAHVEPAREEEPEQERQARFHR</sequence>
<organism evidence="2 3">
    <name type="scientific">Parabacteroides johnsonii DSM 18315</name>
    <dbReference type="NCBI Taxonomy" id="537006"/>
    <lineage>
        <taxon>Bacteria</taxon>
        <taxon>Pseudomonadati</taxon>
        <taxon>Bacteroidota</taxon>
        <taxon>Bacteroidia</taxon>
        <taxon>Bacteroidales</taxon>
        <taxon>Tannerellaceae</taxon>
        <taxon>Parabacteroides</taxon>
    </lineage>
</organism>
<reference evidence="2 3" key="1">
    <citation type="submission" date="2008-10" db="EMBL/GenBank/DDBJ databases">
        <title>Draft genome sequence of Parabacteroides johnsonii (DSM 18315).</title>
        <authorList>
            <person name="Sudarsanam P."/>
            <person name="Ley R."/>
            <person name="Guruge J."/>
            <person name="Turnbaugh P.J."/>
            <person name="Mahowald M."/>
            <person name="Liep D."/>
            <person name="Gordon J."/>
        </authorList>
    </citation>
    <scope>NUCLEOTIDE SEQUENCE [LARGE SCALE GENOMIC DNA]</scope>
    <source>
        <strain evidence="2 3">DSM 18315</strain>
    </source>
</reference>
<dbReference type="HOGENOM" id="CLU_038354_0_0_10"/>
<evidence type="ECO:0000313" key="3">
    <source>
        <dbReference type="Proteomes" id="UP000005510"/>
    </source>
</evidence>
<dbReference type="Pfam" id="PF13155">
    <property type="entry name" value="Toprim_2"/>
    <property type="match status" value="1"/>
</dbReference>
<reference evidence="2 3" key="2">
    <citation type="submission" date="2008-10" db="EMBL/GenBank/DDBJ databases">
        <authorList>
            <person name="Fulton L."/>
            <person name="Clifton S."/>
            <person name="Fulton B."/>
            <person name="Xu J."/>
            <person name="Minx P."/>
            <person name="Pepin K.H."/>
            <person name="Johnson M."/>
            <person name="Bhonagiri V."/>
            <person name="Nash W.E."/>
            <person name="Mardis E.R."/>
            <person name="Wilson R.K."/>
        </authorList>
    </citation>
    <scope>NUCLEOTIDE SEQUENCE [LARGE SCALE GENOMIC DNA]</scope>
    <source>
        <strain evidence="2 3">DSM 18315</strain>
    </source>
</reference>
<protein>
    <recommendedName>
        <fullName evidence="4">Toprim domain-containing protein</fullName>
    </recommendedName>
</protein>
<dbReference type="Proteomes" id="UP000005510">
    <property type="component" value="Unassembled WGS sequence"/>
</dbReference>
<evidence type="ECO:0000256" key="1">
    <source>
        <dbReference type="SAM" id="MobiDB-lite"/>
    </source>
</evidence>
<evidence type="ECO:0008006" key="4">
    <source>
        <dbReference type="Google" id="ProtNLM"/>
    </source>
</evidence>
<proteinExistence type="predicted"/>
<dbReference type="Gene3D" id="3.40.1360.10">
    <property type="match status" value="1"/>
</dbReference>
<dbReference type="STRING" id="537006.PRABACTJOHN_03665"/>
<dbReference type="RefSeq" id="WP_008152038.1">
    <property type="nucleotide sequence ID" value="NZ_CP102285.1"/>
</dbReference>
<dbReference type="AlphaFoldDB" id="B7BF36"/>
<name>B7BF36_9BACT</name>
<dbReference type="GeneID" id="93406768"/>
<accession>B7BF36</accession>
<feature type="region of interest" description="Disordered" evidence="1">
    <location>
        <begin position="461"/>
        <end position="483"/>
    </location>
</feature>
<comment type="caution">
    <text evidence="2">The sequence shown here is derived from an EMBL/GenBank/DDBJ whole genome shotgun (WGS) entry which is preliminary data.</text>
</comment>
<dbReference type="EMBL" id="ABYH01000379">
    <property type="protein sequence ID" value="EEC94930.1"/>
    <property type="molecule type" value="Genomic_DNA"/>
</dbReference>